<dbReference type="InterPro" id="IPR023393">
    <property type="entry name" value="START-like_dom_sf"/>
</dbReference>
<dbReference type="AlphaFoldDB" id="A0A5A7P6Z0"/>
<dbReference type="Proteomes" id="UP000325081">
    <property type="component" value="Unassembled WGS sequence"/>
</dbReference>
<dbReference type="PANTHER" id="PTHR31907">
    <property type="entry name" value="MLP-LIKE PROTEIN 423"/>
    <property type="match status" value="1"/>
</dbReference>
<keyword evidence="3" id="KW-1185">Reference proteome</keyword>
<comment type="caution">
    <text evidence="2">The sequence shown here is derived from an EMBL/GenBank/DDBJ whole genome shotgun (WGS) entry which is preliminary data.</text>
</comment>
<organism evidence="2 3">
    <name type="scientific">Striga asiatica</name>
    <name type="common">Asiatic witchweed</name>
    <name type="synonym">Buchnera asiatica</name>
    <dbReference type="NCBI Taxonomy" id="4170"/>
    <lineage>
        <taxon>Eukaryota</taxon>
        <taxon>Viridiplantae</taxon>
        <taxon>Streptophyta</taxon>
        <taxon>Embryophyta</taxon>
        <taxon>Tracheophyta</taxon>
        <taxon>Spermatophyta</taxon>
        <taxon>Magnoliopsida</taxon>
        <taxon>eudicotyledons</taxon>
        <taxon>Gunneridae</taxon>
        <taxon>Pentapetalae</taxon>
        <taxon>asterids</taxon>
        <taxon>lamiids</taxon>
        <taxon>Lamiales</taxon>
        <taxon>Orobanchaceae</taxon>
        <taxon>Buchnereae</taxon>
        <taxon>Striga</taxon>
    </lineage>
</organism>
<evidence type="ECO:0000259" key="1">
    <source>
        <dbReference type="SMART" id="SM01037"/>
    </source>
</evidence>
<accession>A0A5A7P6Z0</accession>
<evidence type="ECO:0000313" key="3">
    <source>
        <dbReference type="Proteomes" id="UP000325081"/>
    </source>
</evidence>
<proteinExistence type="predicted"/>
<dbReference type="EMBL" id="BKCP01002336">
    <property type="protein sequence ID" value="GER28248.1"/>
    <property type="molecule type" value="Genomic_DNA"/>
</dbReference>
<dbReference type="GO" id="GO:0006952">
    <property type="term" value="P:defense response"/>
    <property type="evidence" value="ECO:0007669"/>
    <property type="project" value="InterPro"/>
</dbReference>
<dbReference type="Gene3D" id="3.30.530.20">
    <property type="match status" value="1"/>
</dbReference>
<gene>
    <name evidence="2" type="ORF">STAS_04025</name>
</gene>
<protein>
    <submittedName>
        <fullName evidence="2">Polyketide cyclase/dehydrase and lipid transportsuperfamily protein</fullName>
    </submittedName>
</protein>
<feature type="domain" description="Bet v I/Major latex protein" evidence="1">
    <location>
        <begin position="3"/>
        <end position="148"/>
    </location>
</feature>
<dbReference type="InterPro" id="IPR000916">
    <property type="entry name" value="Bet_v_I/MLP"/>
</dbReference>
<dbReference type="Pfam" id="PF00407">
    <property type="entry name" value="Bet_v_1"/>
    <property type="match status" value="1"/>
</dbReference>
<dbReference type="OrthoDB" id="1858121at2759"/>
<reference evidence="3" key="1">
    <citation type="journal article" date="2019" name="Curr. Biol.">
        <title>Genome Sequence of Striga asiatica Provides Insight into the Evolution of Plant Parasitism.</title>
        <authorList>
            <person name="Yoshida S."/>
            <person name="Kim S."/>
            <person name="Wafula E.K."/>
            <person name="Tanskanen J."/>
            <person name="Kim Y.M."/>
            <person name="Honaas L."/>
            <person name="Yang Z."/>
            <person name="Spallek T."/>
            <person name="Conn C.E."/>
            <person name="Ichihashi Y."/>
            <person name="Cheong K."/>
            <person name="Cui S."/>
            <person name="Der J.P."/>
            <person name="Gundlach H."/>
            <person name="Jiao Y."/>
            <person name="Hori C."/>
            <person name="Ishida J.K."/>
            <person name="Kasahara H."/>
            <person name="Kiba T."/>
            <person name="Kim M.S."/>
            <person name="Koo N."/>
            <person name="Laohavisit A."/>
            <person name="Lee Y.H."/>
            <person name="Lumba S."/>
            <person name="McCourt P."/>
            <person name="Mortimer J.C."/>
            <person name="Mutuku J.M."/>
            <person name="Nomura T."/>
            <person name="Sasaki-Sekimoto Y."/>
            <person name="Seto Y."/>
            <person name="Wang Y."/>
            <person name="Wakatake T."/>
            <person name="Sakakibara H."/>
            <person name="Demura T."/>
            <person name="Yamaguchi S."/>
            <person name="Yoneyama K."/>
            <person name="Manabe R.I."/>
            <person name="Nelson D.C."/>
            <person name="Schulman A.H."/>
            <person name="Timko M.P."/>
            <person name="dePamphilis C.W."/>
            <person name="Choi D."/>
            <person name="Shirasu K."/>
        </authorList>
    </citation>
    <scope>NUCLEOTIDE SEQUENCE [LARGE SCALE GENOMIC DNA]</scope>
    <source>
        <strain evidence="3">cv. UVA1</strain>
    </source>
</reference>
<evidence type="ECO:0000313" key="2">
    <source>
        <dbReference type="EMBL" id="GER28248.1"/>
    </source>
</evidence>
<sequence length="148" mass="16133">MANTVDTLVTKSAITCAADKFFNFFKLNMNNLVNVCPAFVTGVDVIEGEEGKVGCVKRWKYILGGIPLSATVKIEAISDGEKSITFAVLEGDLLLLYKSFKVTLTVGEGFATWTFAFEKKTILTPPPELYVPLVISICTLVDAFLLVN</sequence>
<name>A0A5A7P6Z0_STRAF</name>
<dbReference type="InterPro" id="IPR051761">
    <property type="entry name" value="MLP-like_ligand-binding"/>
</dbReference>
<dbReference type="SUPFAM" id="SSF55961">
    <property type="entry name" value="Bet v1-like"/>
    <property type="match status" value="1"/>
</dbReference>
<dbReference type="SMART" id="SM01037">
    <property type="entry name" value="Bet_v_1"/>
    <property type="match status" value="1"/>
</dbReference>